<evidence type="ECO:0000259" key="2">
    <source>
        <dbReference type="Pfam" id="PF13354"/>
    </source>
</evidence>
<feature type="signal peptide" evidence="1">
    <location>
        <begin position="1"/>
        <end position="24"/>
    </location>
</feature>
<dbReference type="Gene3D" id="3.40.710.10">
    <property type="entry name" value="DD-peptidase/beta-lactamase superfamily"/>
    <property type="match status" value="1"/>
</dbReference>
<dbReference type="RefSeq" id="WP_322471990.1">
    <property type="nucleotide sequence ID" value="NZ_JBHRZG010000024.1"/>
</dbReference>
<protein>
    <submittedName>
        <fullName evidence="3">Serine hydrolase</fullName>
    </submittedName>
</protein>
<dbReference type="Pfam" id="PF13354">
    <property type="entry name" value="Beta-lactamase2"/>
    <property type="match status" value="1"/>
</dbReference>
<feature type="chain" id="PRO_5045770079" evidence="1">
    <location>
        <begin position="25"/>
        <end position="366"/>
    </location>
</feature>
<dbReference type="EMBL" id="JBHRZG010000024">
    <property type="protein sequence ID" value="MFC3835121.1"/>
    <property type="molecule type" value="Genomic_DNA"/>
</dbReference>
<sequence length="366" mass="39306">MTVRICAWLTGMLVVATAGTLGSAATPRPGAPERTCGEAVRPTLSASPLPGVVTGRVAFYAAEYTPATLTVMRSTGMGTVNAVQPIASTYKPLVVELALRDVDSGRLRLNTPLATTAATRSIEFYPAGTNTLATLAQRAIVRSDNTAGDLLQQAVGTQHVTRSIRERSPCTSVFLTGKAAWAAQGFLQSAMVGDDLLAGAQRYAALPFEERLATATRLNANAMTYTGPEVEGAIDSYFRGPMYDPRIDLAFQHTSTAKAYADLVARVYGGDNLGPQTRRLFRSWLKDGCCQPKSPTLKAAYWGTKAGSGWRLLTLTGRVETPDGRVFAYAYLNDGSDTLEAEDMERQIPAVVAWIDRNLRTLATSR</sequence>
<dbReference type="PANTHER" id="PTHR35333:SF4">
    <property type="entry name" value="SLR0121 PROTEIN"/>
    <property type="match status" value="1"/>
</dbReference>
<proteinExistence type="predicted"/>
<evidence type="ECO:0000256" key="1">
    <source>
        <dbReference type="SAM" id="SignalP"/>
    </source>
</evidence>
<gene>
    <name evidence="3" type="ORF">ACFOSB_19845</name>
</gene>
<evidence type="ECO:0000313" key="3">
    <source>
        <dbReference type="EMBL" id="MFC3835121.1"/>
    </source>
</evidence>
<reference evidence="4" key="1">
    <citation type="journal article" date="2019" name="Int. J. Syst. Evol. Microbiol.">
        <title>The Global Catalogue of Microorganisms (GCM) 10K type strain sequencing project: providing services to taxonomists for standard genome sequencing and annotation.</title>
        <authorList>
            <consortium name="The Broad Institute Genomics Platform"/>
            <consortium name="The Broad Institute Genome Sequencing Center for Infectious Disease"/>
            <person name="Wu L."/>
            <person name="Ma J."/>
        </authorList>
    </citation>
    <scope>NUCLEOTIDE SEQUENCE [LARGE SCALE GENOMIC DNA]</scope>
    <source>
        <strain evidence="4">CCTCC AB 2017081</strain>
    </source>
</reference>
<dbReference type="InterPro" id="IPR012338">
    <property type="entry name" value="Beta-lactam/transpept-like"/>
</dbReference>
<name>A0ABV7ZFQ3_9DEIO</name>
<dbReference type="SUPFAM" id="SSF56601">
    <property type="entry name" value="beta-lactamase/transpeptidase-like"/>
    <property type="match status" value="1"/>
</dbReference>
<evidence type="ECO:0000313" key="4">
    <source>
        <dbReference type="Proteomes" id="UP001595803"/>
    </source>
</evidence>
<organism evidence="3 4">
    <name type="scientific">Deinococcus rufus</name>
    <dbReference type="NCBI Taxonomy" id="2136097"/>
    <lineage>
        <taxon>Bacteria</taxon>
        <taxon>Thermotogati</taxon>
        <taxon>Deinococcota</taxon>
        <taxon>Deinococci</taxon>
        <taxon>Deinococcales</taxon>
        <taxon>Deinococcaceae</taxon>
        <taxon>Deinococcus</taxon>
    </lineage>
</organism>
<dbReference type="GO" id="GO:0016787">
    <property type="term" value="F:hydrolase activity"/>
    <property type="evidence" value="ECO:0007669"/>
    <property type="project" value="UniProtKB-KW"/>
</dbReference>
<keyword evidence="1" id="KW-0732">Signal</keyword>
<dbReference type="Proteomes" id="UP001595803">
    <property type="component" value="Unassembled WGS sequence"/>
</dbReference>
<keyword evidence="4" id="KW-1185">Reference proteome</keyword>
<feature type="domain" description="Beta-lactamase class A catalytic" evidence="2">
    <location>
        <begin position="83"/>
        <end position="330"/>
    </location>
</feature>
<dbReference type="PANTHER" id="PTHR35333">
    <property type="entry name" value="BETA-LACTAMASE"/>
    <property type="match status" value="1"/>
</dbReference>
<comment type="caution">
    <text evidence="3">The sequence shown here is derived from an EMBL/GenBank/DDBJ whole genome shotgun (WGS) entry which is preliminary data.</text>
</comment>
<dbReference type="InterPro" id="IPR000871">
    <property type="entry name" value="Beta-lactam_class-A"/>
</dbReference>
<keyword evidence="3" id="KW-0378">Hydrolase</keyword>
<accession>A0ABV7ZFQ3</accession>
<dbReference type="InterPro" id="IPR045155">
    <property type="entry name" value="Beta-lactam_cat"/>
</dbReference>